<gene>
    <name evidence="1" type="ORF">Q9L58_001524</name>
</gene>
<dbReference type="Proteomes" id="UP001447188">
    <property type="component" value="Unassembled WGS sequence"/>
</dbReference>
<comment type="caution">
    <text evidence="1">The sequence shown here is derived from an EMBL/GenBank/DDBJ whole genome shotgun (WGS) entry which is preliminary data.</text>
</comment>
<dbReference type="SUPFAM" id="SSF52047">
    <property type="entry name" value="RNI-like"/>
    <property type="match status" value="1"/>
</dbReference>
<keyword evidence="2" id="KW-1185">Reference proteome</keyword>
<evidence type="ECO:0000313" key="1">
    <source>
        <dbReference type="EMBL" id="KAL0639495.1"/>
    </source>
</evidence>
<organism evidence="1 2">
    <name type="scientific">Discina gigas</name>
    <dbReference type="NCBI Taxonomy" id="1032678"/>
    <lineage>
        <taxon>Eukaryota</taxon>
        <taxon>Fungi</taxon>
        <taxon>Dikarya</taxon>
        <taxon>Ascomycota</taxon>
        <taxon>Pezizomycotina</taxon>
        <taxon>Pezizomycetes</taxon>
        <taxon>Pezizales</taxon>
        <taxon>Discinaceae</taxon>
        <taxon>Discina</taxon>
    </lineage>
</organism>
<sequence>MSENLHAVLSGMDKMNLDDSLDANPNGSLGMLDANVMLLHLAPFLGLADSISLANTNHHYRGILLHHAMGHNTIPAGRSLTTTFPLGVLSAIRHIDIGLSSTVTDTTSILWGNRLPALRSLTISSAMGGFLNVPTVGAPGLANLHTLNINSTTASTFLAHPDSAGILQGLRSLVISADSNGIGPSQFPLPEDLFRALGSSSQLNSLSITSDSFSHCSIYHAAILALLSMLSLPETTPPKLALFSLSFRDRWHNPMDGTSLIVEACKSHLANNTSSWKLGHILASPLFPRDNNKPWGPGSDPNCFLLTQAELDDIIELDKKASHHFRLTNFFGGPVVVAGTKLGHVGLLGTALRGIECDMSRHEISPAHFCHSFTSIALHFMADPRVTVDPTQLLESAAPNLRSIELLSAVNRARYTSNFLRVHELFKIPSMPMLQTLRIDCCLLLEEGERGSCGSPPRSHKAARYALAWIPTVPELRLEGWCACVGCWKDCSEGTMRKFVENGAGGAGMVTIRGTVRVRAGFNSRTGKQEMGFGKIWEVRFMG</sequence>
<proteinExistence type="predicted"/>
<accession>A0ABR3GUA1</accession>
<protein>
    <submittedName>
        <fullName evidence="1">Uncharacterized protein</fullName>
    </submittedName>
</protein>
<dbReference type="EMBL" id="JBBBZM010000011">
    <property type="protein sequence ID" value="KAL0639495.1"/>
    <property type="molecule type" value="Genomic_DNA"/>
</dbReference>
<reference evidence="1 2" key="1">
    <citation type="submission" date="2024-02" db="EMBL/GenBank/DDBJ databases">
        <title>Discinaceae phylogenomics.</title>
        <authorList>
            <person name="Dirks A.C."/>
            <person name="James T.Y."/>
        </authorList>
    </citation>
    <scope>NUCLEOTIDE SEQUENCE [LARGE SCALE GENOMIC DNA]</scope>
    <source>
        <strain evidence="1 2">ACD0624</strain>
    </source>
</reference>
<evidence type="ECO:0000313" key="2">
    <source>
        <dbReference type="Proteomes" id="UP001447188"/>
    </source>
</evidence>
<name>A0ABR3GUA1_9PEZI</name>